<keyword evidence="2" id="KW-1185">Reference proteome</keyword>
<name>A0A5S3PPR6_9SPHN</name>
<protein>
    <submittedName>
        <fullName evidence="1">Uncharacterized protein</fullName>
    </submittedName>
</protein>
<dbReference type="EMBL" id="VCAO01000011">
    <property type="protein sequence ID" value="TMM45552.1"/>
    <property type="molecule type" value="Genomic_DNA"/>
</dbReference>
<proteinExistence type="predicted"/>
<sequence>MKLAENQYIIEQMTALLEEVDALAETDFSGIGIIVSASPESLPLIALRPTSKLLDDAATATALARISHPWHELHDGFHVLTPELKIEKVAQYFSPPIVPSARIDRRKRFGGRYLAALFGSMLPGVQVTGISSRDFGLAVFQRGEEKVYRAAREVPLRAERAPR</sequence>
<gene>
    <name evidence="1" type="ORF">FEV51_12420</name>
</gene>
<accession>A0A5S3PPR6</accession>
<dbReference type="AlphaFoldDB" id="A0A5S3PPR6"/>
<organism evidence="1 2">
    <name type="scientific">Qipengyuania marisflavi</name>
    <dbReference type="NCBI Taxonomy" id="2486356"/>
    <lineage>
        <taxon>Bacteria</taxon>
        <taxon>Pseudomonadati</taxon>
        <taxon>Pseudomonadota</taxon>
        <taxon>Alphaproteobacteria</taxon>
        <taxon>Sphingomonadales</taxon>
        <taxon>Erythrobacteraceae</taxon>
        <taxon>Qipengyuania</taxon>
    </lineage>
</organism>
<dbReference type="RefSeq" id="WP_010412469.1">
    <property type="nucleotide sequence ID" value="NZ_VCAO01000011.1"/>
</dbReference>
<dbReference type="OrthoDB" id="1348882at2"/>
<reference evidence="1 2" key="1">
    <citation type="submission" date="2019-05" db="EMBL/GenBank/DDBJ databases">
        <title>Erythrobacter marisflavi sp. nov., isolated from isolated from water of an estuary environment.</title>
        <authorList>
            <person name="Yoon J.-H."/>
        </authorList>
    </citation>
    <scope>NUCLEOTIDE SEQUENCE [LARGE SCALE GENOMIC DNA]</scope>
    <source>
        <strain evidence="1 2">KEM-5</strain>
    </source>
</reference>
<evidence type="ECO:0000313" key="1">
    <source>
        <dbReference type="EMBL" id="TMM45552.1"/>
    </source>
</evidence>
<comment type="caution">
    <text evidence="1">The sequence shown here is derived from an EMBL/GenBank/DDBJ whole genome shotgun (WGS) entry which is preliminary data.</text>
</comment>
<dbReference type="Proteomes" id="UP000309668">
    <property type="component" value="Unassembled WGS sequence"/>
</dbReference>
<evidence type="ECO:0000313" key="2">
    <source>
        <dbReference type="Proteomes" id="UP000309668"/>
    </source>
</evidence>